<keyword evidence="3" id="KW-0963">Cytoplasm</keyword>
<feature type="domain" description="Superoxide dismutase copper/zinc binding" evidence="7">
    <location>
        <begin position="55"/>
        <end position="172"/>
    </location>
</feature>
<dbReference type="Proteomes" id="UP000078544">
    <property type="component" value="Unassembled WGS sequence"/>
</dbReference>
<dbReference type="OrthoDB" id="159229at2759"/>
<evidence type="ECO:0000256" key="6">
    <source>
        <dbReference type="SAM" id="SignalP"/>
    </source>
</evidence>
<feature type="chain" id="PRO_5007895811" evidence="6">
    <location>
        <begin position="21"/>
        <end position="266"/>
    </location>
</feature>
<dbReference type="InterPro" id="IPR036423">
    <property type="entry name" value="SOD-like_Cu/Zn_dom_sf"/>
</dbReference>
<feature type="signal peptide" evidence="6">
    <location>
        <begin position="1"/>
        <end position="20"/>
    </location>
</feature>
<evidence type="ECO:0000256" key="3">
    <source>
        <dbReference type="ARBA" id="ARBA00022490"/>
    </source>
</evidence>
<keyword evidence="9" id="KW-1185">Reference proteome</keyword>
<keyword evidence="5" id="KW-0812">Transmembrane</keyword>
<dbReference type="PANTHER" id="PTHR10003">
    <property type="entry name" value="SUPEROXIDE DISMUTASE CU-ZN -RELATED"/>
    <property type="match status" value="1"/>
</dbReference>
<comment type="subcellular location">
    <subcellularLocation>
        <location evidence="2">Cytoplasm</location>
    </subcellularLocation>
</comment>
<evidence type="ECO:0000313" key="8">
    <source>
        <dbReference type="EMBL" id="KZZ96045.1"/>
    </source>
</evidence>
<dbReference type="Pfam" id="PF00080">
    <property type="entry name" value="Sod_Cu"/>
    <property type="match status" value="1"/>
</dbReference>
<evidence type="ECO:0000256" key="1">
    <source>
        <dbReference type="ARBA" id="ARBA00003917"/>
    </source>
</evidence>
<name>A0A168C1Z5_9HYPO</name>
<evidence type="ECO:0000256" key="5">
    <source>
        <dbReference type="SAM" id="Phobius"/>
    </source>
</evidence>
<dbReference type="InterPro" id="IPR024134">
    <property type="entry name" value="SOD_Cu/Zn_/chaperone"/>
</dbReference>
<dbReference type="EMBL" id="AZGY01000008">
    <property type="protein sequence ID" value="KZZ96045.1"/>
    <property type="molecule type" value="Genomic_DNA"/>
</dbReference>
<evidence type="ECO:0000259" key="7">
    <source>
        <dbReference type="Pfam" id="PF00080"/>
    </source>
</evidence>
<sequence length="266" mass="27359">MRILNPTMALVLAFINGCGAASEAPIISNNPIDVAYTATLPQTPFFQAPGLEGNVKGFISASAPPSGVGVRFTVRFENLPKEGGPFPYHIHVNKALNGNCTATGPHLDPENRGEQPPCSGSRSSCQVGDLAGKYGKITSDPFVAEYIDEFTSLKEGDPSFFGNRAFVIHLANSTRLTCADFVMEGAGADDAVATATASSGSIPANATSAVSAVQSTAFTTATPVSSPFGTSGNSSTPTVVIAAAGLLLPGWLTWFMLVAMLGLAGL</sequence>
<gene>
    <name evidence="8" type="ORF">AAL_04341</name>
</gene>
<keyword evidence="6" id="KW-0732">Signal</keyword>
<dbReference type="GO" id="GO:0005737">
    <property type="term" value="C:cytoplasm"/>
    <property type="evidence" value="ECO:0007669"/>
    <property type="project" value="UniProtKB-SubCell"/>
</dbReference>
<dbReference type="SUPFAM" id="SSF49329">
    <property type="entry name" value="Cu,Zn superoxide dismutase-like"/>
    <property type="match status" value="1"/>
</dbReference>
<organism evidence="8 9">
    <name type="scientific">Moelleriella libera RCEF 2490</name>
    <dbReference type="NCBI Taxonomy" id="1081109"/>
    <lineage>
        <taxon>Eukaryota</taxon>
        <taxon>Fungi</taxon>
        <taxon>Dikarya</taxon>
        <taxon>Ascomycota</taxon>
        <taxon>Pezizomycotina</taxon>
        <taxon>Sordariomycetes</taxon>
        <taxon>Hypocreomycetidae</taxon>
        <taxon>Hypocreales</taxon>
        <taxon>Clavicipitaceae</taxon>
        <taxon>Moelleriella</taxon>
    </lineage>
</organism>
<feature type="region of interest" description="Disordered" evidence="4">
    <location>
        <begin position="103"/>
        <end position="122"/>
    </location>
</feature>
<keyword evidence="5" id="KW-1133">Transmembrane helix</keyword>
<dbReference type="GO" id="GO:0006801">
    <property type="term" value="P:superoxide metabolic process"/>
    <property type="evidence" value="ECO:0007669"/>
    <property type="project" value="InterPro"/>
</dbReference>
<dbReference type="AlphaFoldDB" id="A0A168C1Z5"/>
<reference evidence="8 9" key="1">
    <citation type="journal article" date="2016" name="Genome Biol. Evol.">
        <title>Divergent and convergent evolution of fungal pathogenicity.</title>
        <authorList>
            <person name="Shang Y."/>
            <person name="Xiao G."/>
            <person name="Zheng P."/>
            <person name="Cen K."/>
            <person name="Zhan S."/>
            <person name="Wang C."/>
        </authorList>
    </citation>
    <scope>NUCLEOTIDE SEQUENCE [LARGE SCALE GENOMIC DNA]</scope>
    <source>
        <strain evidence="8 9">RCEF 2490</strain>
    </source>
</reference>
<comment type="caution">
    <text evidence="8">The sequence shown here is derived from an EMBL/GenBank/DDBJ whole genome shotgun (WGS) entry which is preliminary data.</text>
</comment>
<dbReference type="Gene3D" id="2.60.40.200">
    <property type="entry name" value="Superoxide dismutase, copper/zinc binding domain"/>
    <property type="match status" value="1"/>
</dbReference>
<evidence type="ECO:0000313" key="9">
    <source>
        <dbReference type="Proteomes" id="UP000078544"/>
    </source>
</evidence>
<evidence type="ECO:0000256" key="4">
    <source>
        <dbReference type="SAM" id="MobiDB-lite"/>
    </source>
</evidence>
<dbReference type="InterPro" id="IPR001424">
    <property type="entry name" value="SOD_Cu_Zn_dom"/>
</dbReference>
<protein>
    <submittedName>
        <fullName evidence="8">Cytosolic Cu/Zn superoxide dismutase</fullName>
    </submittedName>
</protein>
<dbReference type="STRING" id="1081109.A0A168C1Z5"/>
<proteinExistence type="predicted"/>
<accession>A0A168C1Z5</accession>
<evidence type="ECO:0000256" key="2">
    <source>
        <dbReference type="ARBA" id="ARBA00004496"/>
    </source>
</evidence>
<feature type="transmembrane region" description="Helical" evidence="5">
    <location>
        <begin position="239"/>
        <end position="264"/>
    </location>
</feature>
<comment type="function">
    <text evidence="1">Destroys radicals which are normally produced within the cells and which are toxic to biological systems.</text>
</comment>
<dbReference type="GO" id="GO:0005507">
    <property type="term" value="F:copper ion binding"/>
    <property type="evidence" value="ECO:0007669"/>
    <property type="project" value="InterPro"/>
</dbReference>
<keyword evidence="5" id="KW-0472">Membrane</keyword>